<dbReference type="EMBL" id="JAJJPB010000015">
    <property type="protein sequence ID" value="MCC9295553.1"/>
    <property type="molecule type" value="Genomic_DNA"/>
</dbReference>
<dbReference type="RefSeq" id="WP_150355701.1">
    <property type="nucleotide sequence ID" value="NZ_JAJJPB010000015.1"/>
</dbReference>
<gene>
    <name evidence="1" type="ORF">LN736_11860</name>
</gene>
<organism evidence="1 2">
    <name type="scientific">Clostridium aromativorans</name>
    <dbReference type="NCBI Taxonomy" id="2836848"/>
    <lineage>
        <taxon>Bacteria</taxon>
        <taxon>Bacillati</taxon>
        <taxon>Bacillota</taxon>
        <taxon>Clostridia</taxon>
        <taxon>Eubacteriales</taxon>
        <taxon>Clostridiaceae</taxon>
        <taxon>Clostridium</taxon>
    </lineage>
</organism>
<evidence type="ECO:0000313" key="1">
    <source>
        <dbReference type="EMBL" id="MCC9295553.1"/>
    </source>
</evidence>
<proteinExistence type="predicted"/>
<sequence>MNGDMAFEVFKLSSSGLCCTQIMFKMALEEDDGENTDLLRAFRGMCGGINHRGKTCGVLTAGIGIIGLYSANGNVGEACRDDFREMMDEYMDWFENEFKSMDCRDLVGIQNISDFGEKISYPVKCGEIIQKSYTKLQDILDQHGYELGGRN</sequence>
<evidence type="ECO:0000313" key="2">
    <source>
        <dbReference type="Proteomes" id="UP001165422"/>
    </source>
</evidence>
<reference evidence="1" key="1">
    <citation type="submission" date="2021-11" db="EMBL/GenBank/DDBJ databases">
        <authorList>
            <person name="Qingchun L."/>
            <person name="Dong Z."/>
            <person name="Zongwei Q."/>
            <person name="Jia Z."/>
            <person name="Duotao L."/>
        </authorList>
    </citation>
    <scope>NUCLEOTIDE SEQUENCE</scope>
    <source>
        <strain evidence="1">WLY-B-L2</strain>
    </source>
</reference>
<dbReference type="InterPro" id="IPR010181">
    <property type="entry name" value="CGCAxxGCC_motif"/>
</dbReference>
<protein>
    <submittedName>
        <fullName evidence="1">C-GCAxxG-C-C family protein</fullName>
    </submittedName>
</protein>
<keyword evidence="2" id="KW-1185">Reference proteome</keyword>
<dbReference type="Proteomes" id="UP001165422">
    <property type="component" value="Unassembled WGS sequence"/>
</dbReference>
<dbReference type="NCBIfam" id="NF045669">
    <property type="entry name" value="DVU1555_fam_CGA"/>
    <property type="match status" value="1"/>
</dbReference>
<name>A0ABS8N6W6_9CLOT</name>
<accession>A0ABS8N6W6</accession>
<comment type="caution">
    <text evidence="1">The sequence shown here is derived from an EMBL/GenBank/DDBJ whole genome shotgun (WGS) entry which is preliminary data.</text>
</comment>
<dbReference type="Pfam" id="PF09719">
    <property type="entry name" value="C_GCAxxG_C_C"/>
    <property type="match status" value="1"/>
</dbReference>